<dbReference type="EC" id="2.4.99.28" evidence="25"/>
<evidence type="ECO:0000256" key="19">
    <source>
        <dbReference type="ARBA" id="ARBA00022989"/>
    </source>
</evidence>
<dbReference type="SUPFAM" id="SSF53955">
    <property type="entry name" value="Lysozyme-like"/>
    <property type="match status" value="1"/>
</dbReference>
<keyword evidence="10" id="KW-0121">Carboxypeptidase</keyword>
<keyword evidence="16" id="KW-0133">Cell shape</keyword>
<comment type="similarity">
    <text evidence="5">In the N-terminal section; belongs to the glycosyltransferase 51 family.</text>
</comment>
<evidence type="ECO:0000259" key="30">
    <source>
        <dbReference type="Pfam" id="PF00912"/>
    </source>
</evidence>
<keyword evidence="20 28" id="KW-0472">Membrane</keyword>
<keyword evidence="18" id="KW-0573">Peptidoglycan synthesis</keyword>
<evidence type="ECO:0000256" key="6">
    <source>
        <dbReference type="ARBA" id="ARBA00012448"/>
    </source>
</evidence>
<dbReference type="NCBIfam" id="TIGR02074">
    <property type="entry name" value="PBP_1a_fam"/>
    <property type="match status" value="1"/>
</dbReference>
<keyword evidence="19 28" id="KW-1133">Transmembrane helix</keyword>
<dbReference type="SUPFAM" id="SSF56601">
    <property type="entry name" value="beta-lactamase/transpeptidase-like"/>
    <property type="match status" value="1"/>
</dbReference>
<keyword evidence="22" id="KW-0511">Multifunctional enzyme</keyword>
<evidence type="ECO:0000256" key="18">
    <source>
        <dbReference type="ARBA" id="ARBA00022984"/>
    </source>
</evidence>
<keyword evidence="14 28" id="KW-0812">Transmembrane</keyword>
<evidence type="ECO:0000256" key="9">
    <source>
        <dbReference type="ARBA" id="ARBA00022519"/>
    </source>
</evidence>
<evidence type="ECO:0000256" key="14">
    <source>
        <dbReference type="ARBA" id="ARBA00022692"/>
    </source>
</evidence>
<evidence type="ECO:0000256" key="4">
    <source>
        <dbReference type="ARBA" id="ARBA00007090"/>
    </source>
</evidence>
<evidence type="ECO:0000256" key="12">
    <source>
        <dbReference type="ARBA" id="ARBA00022676"/>
    </source>
</evidence>
<evidence type="ECO:0000256" key="26">
    <source>
        <dbReference type="ARBA" id="ARBA00049902"/>
    </source>
</evidence>
<keyword evidence="13" id="KW-0808">Transferase</keyword>
<reference evidence="32 33" key="1">
    <citation type="submission" date="2010-06" db="EMBL/GenBank/DDBJ databases">
        <title>Complete sequence of chromosome of Nitrosococcus watsoni C-113.</title>
        <authorList>
            <consortium name="US DOE Joint Genome Institute"/>
            <person name="Lucas S."/>
            <person name="Copeland A."/>
            <person name="Lapidus A."/>
            <person name="Cheng J.-F."/>
            <person name="Bruce D."/>
            <person name="Goodwin L."/>
            <person name="Pitluck S."/>
            <person name="Malfatti S.A."/>
            <person name="Chain P.S.G."/>
            <person name="Land M."/>
            <person name="Hauser L."/>
            <person name="Kyrpides N."/>
            <person name="Ivanova N."/>
            <person name="Cambell M.A."/>
            <person name="Heidelberg J.F."/>
            <person name="Klotz M.G."/>
            <person name="Woyke T."/>
        </authorList>
    </citation>
    <scope>NUCLEOTIDE SEQUENCE [LARGE SCALE GENOMIC DNA]</scope>
    <source>
        <strain evidence="32 33">C-113</strain>
    </source>
</reference>
<dbReference type="AlphaFoldDB" id="D8K9M5"/>
<evidence type="ECO:0000313" key="32">
    <source>
        <dbReference type="EMBL" id="ADJ27314.1"/>
    </source>
</evidence>
<proteinExistence type="inferred from homology"/>
<dbReference type="Pfam" id="PF00912">
    <property type="entry name" value="Transgly"/>
    <property type="match status" value="1"/>
</dbReference>
<keyword evidence="11" id="KW-0645">Protease</keyword>
<evidence type="ECO:0000256" key="13">
    <source>
        <dbReference type="ARBA" id="ARBA00022679"/>
    </source>
</evidence>
<comment type="pathway">
    <text evidence="27">Glycan biosynthesis.</text>
</comment>
<evidence type="ECO:0000256" key="10">
    <source>
        <dbReference type="ARBA" id="ARBA00022645"/>
    </source>
</evidence>
<dbReference type="GO" id="GO:0006508">
    <property type="term" value="P:proteolysis"/>
    <property type="evidence" value="ECO:0007669"/>
    <property type="project" value="UniProtKB-KW"/>
</dbReference>
<evidence type="ECO:0000259" key="31">
    <source>
        <dbReference type="Pfam" id="PF17092"/>
    </source>
</evidence>
<evidence type="ECO:0000256" key="5">
    <source>
        <dbReference type="ARBA" id="ARBA00007739"/>
    </source>
</evidence>
<keyword evidence="8" id="KW-1003">Cell membrane</keyword>
<dbReference type="UniPathway" id="UPA00219"/>
<dbReference type="EC" id="3.4.16.4" evidence="6"/>
<dbReference type="GO" id="GO:0009252">
    <property type="term" value="P:peptidoglycan biosynthetic process"/>
    <property type="evidence" value="ECO:0007669"/>
    <property type="project" value="UniProtKB-UniPathway"/>
</dbReference>
<dbReference type="Proteomes" id="UP000000393">
    <property type="component" value="Chromosome"/>
</dbReference>
<dbReference type="InterPro" id="IPR001264">
    <property type="entry name" value="Glyco_trans_51"/>
</dbReference>
<evidence type="ECO:0000256" key="27">
    <source>
        <dbReference type="ARBA" id="ARBA00060592"/>
    </source>
</evidence>
<evidence type="ECO:0000256" key="24">
    <source>
        <dbReference type="ARBA" id="ARBA00034000"/>
    </source>
</evidence>
<evidence type="ECO:0000256" key="23">
    <source>
        <dbReference type="ARBA" id="ARBA00023316"/>
    </source>
</evidence>
<keyword evidence="17" id="KW-0735">Signal-anchor</keyword>
<comment type="similarity">
    <text evidence="4">In the C-terminal section; belongs to the transpeptidase family.</text>
</comment>
<evidence type="ECO:0000256" key="20">
    <source>
        <dbReference type="ARBA" id="ARBA00023136"/>
    </source>
</evidence>
<evidence type="ECO:0000256" key="16">
    <source>
        <dbReference type="ARBA" id="ARBA00022960"/>
    </source>
</evidence>
<dbReference type="GO" id="GO:0008658">
    <property type="term" value="F:penicillin binding"/>
    <property type="evidence" value="ECO:0007669"/>
    <property type="project" value="InterPro"/>
</dbReference>
<dbReference type="HOGENOM" id="CLU_006354_2_4_6"/>
<keyword evidence="21" id="KW-0046">Antibiotic resistance</keyword>
<evidence type="ECO:0000256" key="2">
    <source>
        <dbReference type="ARBA" id="ARBA00004249"/>
    </source>
</evidence>
<evidence type="ECO:0000256" key="25">
    <source>
        <dbReference type="ARBA" id="ARBA00044770"/>
    </source>
</evidence>
<comment type="catalytic activity">
    <reaction evidence="26">
        <text>[GlcNAc-(1-&gt;4)-Mur2Ac(oyl-L-Ala-gamma-D-Glu-L-Lys-D-Ala-D-Ala)](n)-di-trans,octa-cis-undecaprenyl diphosphate + beta-D-GlcNAc-(1-&gt;4)-Mur2Ac(oyl-L-Ala-gamma-D-Glu-L-Lys-D-Ala-D-Ala)-di-trans,octa-cis-undecaprenyl diphosphate = [GlcNAc-(1-&gt;4)-Mur2Ac(oyl-L-Ala-gamma-D-Glu-L-Lys-D-Ala-D-Ala)](n+1)-di-trans,octa-cis-undecaprenyl diphosphate + di-trans,octa-cis-undecaprenyl diphosphate + H(+)</text>
        <dbReference type="Rhea" id="RHEA:23708"/>
        <dbReference type="Rhea" id="RHEA-COMP:9602"/>
        <dbReference type="Rhea" id="RHEA-COMP:9603"/>
        <dbReference type="ChEBI" id="CHEBI:15378"/>
        <dbReference type="ChEBI" id="CHEBI:58405"/>
        <dbReference type="ChEBI" id="CHEBI:60033"/>
        <dbReference type="ChEBI" id="CHEBI:78435"/>
        <dbReference type="EC" id="2.4.99.28"/>
    </reaction>
</comment>
<dbReference type="InterPro" id="IPR036950">
    <property type="entry name" value="PBP_transglycosylase"/>
</dbReference>
<evidence type="ECO:0000256" key="7">
    <source>
        <dbReference type="ARBA" id="ARBA00018638"/>
    </source>
</evidence>
<dbReference type="InterPro" id="IPR050396">
    <property type="entry name" value="Glycosyltr_51/Transpeptidase"/>
</dbReference>
<evidence type="ECO:0000256" key="3">
    <source>
        <dbReference type="ARBA" id="ARBA00004752"/>
    </source>
</evidence>
<protein>
    <recommendedName>
        <fullName evidence="7">Penicillin-binding protein 1A</fullName>
        <ecNumber evidence="25">2.4.99.28</ecNumber>
        <ecNumber evidence="6">3.4.16.4</ecNumber>
    </recommendedName>
</protein>
<sequence length="815" mass="91203">MAYLLRLLRWIVILLLTTTTLGIIVIVGTYFYLLPQLPSTESLKNIHLQVPLRIYSHDQKLIAQYGEKRRIPLAFEQFPDLLVKATLAAEDDRFYEHPGVDYQGILRAALYLVKTGKKVQGGSTITMQVARNFFLSREKTYLRKLNEILLALQIERELSKQDIIELYLNKIYLGNRAYGVAAAAQVYYGTTLDKLELPQLAMIAGLPKAPSRYNPVANQKRALLRRNYVLRRMREVGYIDHETYQDAIDRPITAKFHELPIELDAPFVAEMARSQMLEKYGSDIYTSGYNVYTTIKAEHQKAANDALQKALLDYDRRHGFRGPEQHIELPVDADERFYQQILSQRRLANGLVPALVLAIDERTSRIYTKTDGETMLTWEGLSWAQPYLDVNTVGEKPKQATDILKAGDLIWVESLPKGGWQLAQRPRVEGAIVSLSPYNGSITALSGGFDFYESKFNRATQSQRQPGSSFKPFLYSAALNKGYTAASIINDSPIVLDEPGGPKNAWRPENYSGRFHGPTRLRTALIHSRNLVSIRLLRAIGIDYAIEYIQHFGFKPEQLPQSLSLALGSGSASPLEMARGFAVFANGGYLIEPYLIKRIENASGKIIFRAYPTQVCQHCEKIKSKQTQAYTPTLTATLQNIESTQFSPAPRVITAQNAYLMNSMLRDVIRYGTGRRAKKLERNDLAGKTGTTNDQHDAWFSGFNSELVAVCWVGFDQPESLGSFETGARVALPMWINYMGNVLDGTPEKSFIPPAGMVTVRIDPETGLLADSNAPDAIFETFIAGHAPTRYASSNSEGNSGGNAKIDAPVAEQLF</sequence>
<dbReference type="GO" id="GO:0071555">
    <property type="term" value="P:cell wall organization"/>
    <property type="evidence" value="ECO:0007669"/>
    <property type="project" value="UniProtKB-KW"/>
</dbReference>
<dbReference type="GO" id="GO:0008360">
    <property type="term" value="P:regulation of cell shape"/>
    <property type="evidence" value="ECO:0007669"/>
    <property type="project" value="UniProtKB-KW"/>
</dbReference>
<comment type="subcellular location">
    <subcellularLocation>
        <location evidence="2">Cell inner membrane</location>
        <topology evidence="2">Single-pass type II membrane protein</topology>
    </subcellularLocation>
</comment>
<dbReference type="FunFam" id="1.10.3810.10:FF:000003">
    <property type="entry name" value="Penicillin-binding protein 1a"/>
    <property type="match status" value="1"/>
</dbReference>
<comment type="catalytic activity">
    <reaction evidence="24">
        <text>Preferential cleavage: (Ac)2-L-Lys-D-Ala-|-D-Ala. Also transpeptidation of peptidyl-alanyl moieties that are N-acyl substituents of D-alanine.</text>
        <dbReference type="EC" id="3.4.16.4"/>
    </reaction>
</comment>
<keyword evidence="9" id="KW-0997">Cell inner membrane</keyword>
<evidence type="ECO:0000259" key="29">
    <source>
        <dbReference type="Pfam" id="PF00905"/>
    </source>
</evidence>
<comment type="function">
    <text evidence="1">Cell wall formation. Synthesis of cross-linked peptidoglycan from the lipid intermediates. The enzyme has a penicillin-insensitive transglycosylase N-terminal domain (formation of linear glycan strands) and a penicillin-sensitive transpeptidase C-terminal domain (cross-linking of the peptide subunits).</text>
</comment>
<keyword evidence="15" id="KW-0378">Hydrolase</keyword>
<evidence type="ECO:0000256" key="21">
    <source>
        <dbReference type="ARBA" id="ARBA00023251"/>
    </source>
</evidence>
<dbReference type="Pfam" id="PF17092">
    <property type="entry name" value="PCB_OB"/>
    <property type="match status" value="1"/>
</dbReference>
<evidence type="ECO:0000256" key="11">
    <source>
        <dbReference type="ARBA" id="ARBA00022670"/>
    </source>
</evidence>
<dbReference type="GO" id="GO:0030288">
    <property type="term" value="C:outer membrane-bounded periplasmic space"/>
    <property type="evidence" value="ECO:0007669"/>
    <property type="project" value="TreeGrafter"/>
</dbReference>
<dbReference type="InterPro" id="IPR001460">
    <property type="entry name" value="PCN-bd_Tpept"/>
</dbReference>
<evidence type="ECO:0000256" key="1">
    <source>
        <dbReference type="ARBA" id="ARBA00002624"/>
    </source>
</evidence>
<dbReference type="Pfam" id="PF00905">
    <property type="entry name" value="Transpeptidase"/>
    <property type="match status" value="1"/>
</dbReference>
<evidence type="ECO:0000256" key="8">
    <source>
        <dbReference type="ARBA" id="ARBA00022475"/>
    </source>
</evidence>
<dbReference type="Gene3D" id="3.40.710.10">
    <property type="entry name" value="DD-peptidase/beta-lactamase superfamily"/>
    <property type="match status" value="2"/>
</dbReference>
<dbReference type="eggNOG" id="COG5009">
    <property type="taxonomic scope" value="Bacteria"/>
</dbReference>
<keyword evidence="12" id="KW-0328">Glycosyltransferase</keyword>
<keyword evidence="33" id="KW-1185">Reference proteome</keyword>
<dbReference type="STRING" id="105559.Nwat_0344"/>
<dbReference type="RefSeq" id="WP_013219424.1">
    <property type="nucleotide sequence ID" value="NC_014315.1"/>
</dbReference>
<dbReference type="Gene3D" id="1.10.3810.10">
    <property type="entry name" value="Biosynthetic peptidoglycan transglycosylase-like"/>
    <property type="match status" value="1"/>
</dbReference>
<dbReference type="GO" id="GO:0009002">
    <property type="term" value="F:serine-type D-Ala-D-Ala carboxypeptidase activity"/>
    <property type="evidence" value="ECO:0007669"/>
    <property type="project" value="UniProtKB-EC"/>
</dbReference>
<evidence type="ECO:0000256" key="15">
    <source>
        <dbReference type="ARBA" id="ARBA00022801"/>
    </source>
</evidence>
<feature type="domain" description="Penicillin-binding protein OB-like" evidence="31">
    <location>
        <begin position="320"/>
        <end position="428"/>
    </location>
</feature>
<feature type="domain" description="Glycosyl transferase family 51" evidence="30">
    <location>
        <begin position="59"/>
        <end position="233"/>
    </location>
</feature>
<feature type="domain" description="Penicillin-binding protein transpeptidase" evidence="29">
    <location>
        <begin position="430"/>
        <end position="696"/>
    </location>
</feature>
<dbReference type="OrthoDB" id="9766909at2"/>
<keyword evidence="23" id="KW-0961">Cell wall biogenesis/degradation</keyword>
<gene>
    <name evidence="32" type="ordered locus">Nwat_0344</name>
</gene>
<dbReference type="InterPro" id="IPR031376">
    <property type="entry name" value="PCB_OB"/>
</dbReference>
<organism evidence="32 33">
    <name type="scientific">Nitrosococcus watsoni (strain C-113)</name>
    <dbReference type="NCBI Taxonomy" id="105559"/>
    <lineage>
        <taxon>Bacteria</taxon>
        <taxon>Pseudomonadati</taxon>
        <taxon>Pseudomonadota</taxon>
        <taxon>Gammaproteobacteria</taxon>
        <taxon>Chromatiales</taxon>
        <taxon>Chromatiaceae</taxon>
        <taxon>Nitrosococcus</taxon>
    </lineage>
</organism>
<dbReference type="CAZy" id="GT51">
    <property type="family name" value="Glycosyltransferase Family 51"/>
</dbReference>
<accession>D8K9M5</accession>
<dbReference type="EMBL" id="CP002086">
    <property type="protein sequence ID" value="ADJ27314.1"/>
    <property type="molecule type" value="Genomic_DNA"/>
</dbReference>
<evidence type="ECO:0000256" key="17">
    <source>
        <dbReference type="ARBA" id="ARBA00022968"/>
    </source>
</evidence>
<dbReference type="PANTHER" id="PTHR32282:SF27">
    <property type="entry name" value="PENICILLIN-BINDING PROTEIN 1A"/>
    <property type="match status" value="1"/>
</dbReference>
<dbReference type="KEGG" id="nwa:Nwat_0344"/>
<dbReference type="GO" id="GO:0046677">
    <property type="term" value="P:response to antibiotic"/>
    <property type="evidence" value="ECO:0007669"/>
    <property type="project" value="UniProtKB-KW"/>
</dbReference>
<comment type="pathway">
    <text evidence="3">Cell wall biogenesis; peptidoglycan biosynthesis.</text>
</comment>
<dbReference type="PANTHER" id="PTHR32282">
    <property type="entry name" value="BINDING PROTEIN TRANSPEPTIDASE, PUTATIVE-RELATED"/>
    <property type="match status" value="1"/>
</dbReference>
<dbReference type="InterPro" id="IPR023346">
    <property type="entry name" value="Lysozyme-like_dom_sf"/>
</dbReference>
<dbReference type="GO" id="GO:0005886">
    <property type="term" value="C:plasma membrane"/>
    <property type="evidence" value="ECO:0007669"/>
    <property type="project" value="UniProtKB-SubCell"/>
</dbReference>
<name>D8K9M5_NITWC</name>
<dbReference type="GO" id="GO:0008955">
    <property type="term" value="F:peptidoglycan glycosyltransferase activity"/>
    <property type="evidence" value="ECO:0007669"/>
    <property type="project" value="UniProtKB-EC"/>
</dbReference>
<feature type="transmembrane region" description="Helical" evidence="28">
    <location>
        <begin position="7"/>
        <end position="33"/>
    </location>
</feature>
<evidence type="ECO:0000313" key="33">
    <source>
        <dbReference type="Proteomes" id="UP000000393"/>
    </source>
</evidence>
<evidence type="ECO:0000256" key="22">
    <source>
        <dbReference type="ARBA" id="ARBA00023268"/>
    </source>
</evidence>
<dbReference type="InterPro" id="IPR012338">
    <property type="entry name" value="Beta-lactam/transpept-like"/>
</dbReference>
<evidence type="ECO:0000256" key="28">
    <source>
        <dbReference type="SAM" id="Phobius"/>
    </source>
</evidence>